<dbReference type="SUPFAM" id="SSF53633">
    <property type="entry name" value="Carbamate kinase-like"/>
    <property type="match status" value="1"/>
</dbReference>
<dbReference type="NCBIfam" id="TIGR01027">
    <property type="entry name" value="proB"/>
    <property type="match status" value="1"/>
</dbReference>
<dbReference type="GO" id="GO:0005524">
    <property type="term" value="F:ATP binding"/>
    <property type="evidence" value="ECO:0007669"/>
    <property type="project" value="UniProtKB-KW"/>
</dbReference>
<evidence type="ECO:0000256" key="5">
    <source>
        <dbReference type="ARBA" id="ARBA00022741"/>
    </source>
</evidence>
<dbReference type="InterPro" id="IPR019797">
    <property type="entry name" value="Glutamate_5-kinase_CS"/>
</dbReference>
<dbReference type="InterPro" id="IPR041739">
    <property type="entry name" value="G5K_ProB"/>
</dbReference>
<dbReference type="PROSITE" id="PS00902">
    <property type="entry name" value="GLUTAMATE_5_KINASE"/>
    <property type="match status" value="1"/>
</dbReference>
<evidence type="ECO:0000313" key="10">
    <source>
        <dbReference type="Proteomes" id="UP000673552"/>
    </source>
</evidence>
<evidence type="ECO:0000256" key="3">
    <source>
        <dbReference type="ARBA" id="ARBA00022650"/>
    </source>
</evidence>
<gene>
    <name evidence="9" type="ORF">LSCM1_04288</name>
</gene>
<protein>
    <recommendedName>
        <fullName evidence="8">Aspartate/glutamate/uridylate kinase domain-containing protein</fullName>
    </recommendedName>
</protein>
<keyword evidence="4" id="KW-0808">Transferase</keyword>
<evidence type="ECO:0000256" key="4">
    <source>
        <dbReference type="ARBA" id="ARBA00022679"/>
    </source>
</evidence>
<keyword evidence="2" id="KW-0028">Amino-acid biosynthesis</keyword>
<dbReference type="CDD" id="cd04242">
    <property type="entry name" value="AAK_G5K_ProB"/>
    <property type="match status" value="1"/>
</dbReference>
<evidence type="ECO:0000256" key="1">
    <source>
        <dbReference type="ARBA" id="ARBA00022490"/>
    </source>
</evidence>
<dbReference type="InterPro" id="IPR001048">
    <property type="entry name" value="Asp/Glu/Uridylate_kinase"/>
</dbReference>
<keyword evidence="5" id="KW-0547">Nucleotide-binding</keyword>
<accession>A0A836KSG5</accession>
<dbReference type="GeneID" id="92514312"/>
<dbReference type="EMBL" id="JAFEUZ010000026">
    <property type="protein sequence ID" value="KAG5476573.1"/>
    <property type="molecule type" value="Genomic_DNA"/>
</dbReference>
<dbReference type="Pfam" id="PF00696">
    <property type="entry name" value="AA_kinase"/>
    <property type="match status" value="1"/>
</dbReference>
<dbReference type="OrthoDB" id="409889at2759"/>
<dbReference type="PANTHER" id="PTHR43654:SF3">
    <property type="entry name" value="GLUTAMATE 5-KINASE"/>
    <property type="match status" value="1"/>
</dbReference>
<keyword evidence="3" id="KW-0641">Proline biosynthesis</keyword>
<comment type="caution">
    <text evidence="9">The sequence shown here is derived from an EMBL/GenBank/DDBJ whole genome shotgun (WGS) entry which is preliminary data.</text>
</comment>
<dbReference type="InterPro" id="IPR001057">
    <property type="entry name" value="Glu/AcGlu_kinase"/>
</dbReference>
<dbReference type="PANTHER" id="PTHR43654">
    <property type="entry name" value="GLUTAMATE 5-KINASE"/>
    <property type="match status" value="1"/>
</dbReference>
<dbReference type="InterPro" id="IPR011529">
    <property type="entry name" value="Glu_5kinase"/>
</dbReference>
<keyword evidence="1" id="KW-0963">Cytoplasm</keyword>
<evidence type="ECO:0000256" key="7">
    <source>
        <dbReference type="ARBA" id="ARBA00022840"/>
    </source>
</evidence>
<evidence type="ECO:0000256" key="6">
    <source>
        <dbReference type="ARBA" id="ARBA00022777"/>
    </source>
</evidence>
<dbReference type="PRINTS" id="PR00474">
    <property type="entry name" value="GLU5KINASE"/>
</dbReference>
<dbReference type="FunFam" id="3.40.1160.10:FF:000006">
    <property type="entry name" value="Glutamate 5-kinase"/>
    <property type="match status" value="1"/>
</dbReference>
<dbReference type="Gene3D" id="3.40.1160.10">
    <property type="entry name" value="Acetylglutamate kinase-like"/>
    <property type="match status" value="1"/>
</dbReference>
<dbReference type="KEGG" id="lmat:92514312"/>
<dbReference type="GO" id="GO:0005829">
    <property type="term" value="C:cytosol"/>
    <property type="evidence" value="ECO:0007669"/>
    <property type="project" value="TreeGrafter"/>
</dbReference>
<keyword evidence="7" id="KW-0067">ATP-binding</keyword>
<dbReference type="HAMAP" id="MF_00456">
    <property type="entry name" value="ProB"/>
    <property type="match status" value="1"/>
</dbReference>
<dbReference type="PIRSF" id="PIRSF000729">
    <property type="entry name" value="GK"/>
    <property type="match status" value="1"/>
</dbReference>
<keyword evidence="6" id="KW-0418">Kinase</keyword>
<dbReference type="Proteomes" id="UP000673552">
    <property type="component" value="Chromosome 26"/>
</dbReference>
<reference evidence="9 10" key="1">
    <citation type="submission" date="2021-03" db="EMBL/GenBank/DDBJ databases">
        <title>Leishmania (Mundinia) martiniquensis Genome sequencing and assembly.</title>
        <authorList>
            <person name="Almutairi H."/>
            <person name="Gatherer D."/>
        </authorList>
    </citation>
    <scope>NUCLEOTIDE SEQUENCE [LARGE SCALE GENOMIC DNA]</scope>
    <source>
        <strain evidence="9">LSCM1</strain>
    </source>
</reference>
<organism evidence="9 10">
    <name type="scientific">Leishmania martiniquensis</name>
    <dbReference type="NCBI Taxonomy" id="1580590"/>
    <lineage>
        <taxon>Eukaryota</taxon>
        <taxon>Discoba</taxon>
        <taxon>Euglenozoa</taxon>
        <taxon>Kinetoplastea</taxon>
        <taxon>Metakinetoplastina</taxon>
        <taxon>Trypanosomatida</taxon>
        <taxon>Trypanosomatidae</taxon>
        <taxon>Leishmaniinae</taxon>
        <taxon>Leishmania</taxon>
    </lineage>
</organism>
<name>A0A836KSG5_9TRYP</name>
<proteinExistence type="inferred from homology"/>
<dbReference type="InterPro" id="IPR036393">
    <property type="entry name" value="AceGlu_kinase-like_sf"/>
</dbReference>
<dbReference type="GO" id="GO:0004349">
    <property type="term" value="F:glutamate 5-kinase activity"/>
    <property type="evidence" value="ECO:0007669"/>
    <property type="project" value="InterPro"/>
</dbReference>
<keyword evidence="10" id="KW-1185">Reference proteome</keyword>
<sequence length="283" mass="31049">MADFLKSVKRIVVKVGSSILVDNQEIAAPRIEALCKFVAELQSTYEVILVTSGAVAAGYTKKELNKSFVPNKQALASMGQPLLMHMYYTEFQKHGILCAQMLLAAYDLDSRKRTVNAHNTMEVLIGHKVIPIINENDATALDELVFGDNDRLSALVAHYFKADLLVILSDIDGYYTANPRTCADAQVRRVVHEINPDELVAEATPNNRFATGGIVTKLQAAQFLLENGGKMYLSSGFQLEKARDFLLGGHHELGTLFCPRVPSTRVAADLSANSHTDAQTHST</sequence>
<evidence type="ECO:0000259" key="8">
    <source>
        <dbReference type="Pfam" id="PF00696"/>
    </source>
</evidence>
<dbReference type="GO" id="GO:0008652">
    <property type="term" value="P:amino acid biosynthetic process"/>
    <property type="evidence" value="ECO:0007669"/>
    <property type="project" value="UniProtKB-KW"/>
</dbReference>
<evidence type="ECO:0000256" key="2">
    <source>
        <dbReference type="ARBA" id="ARBA00022605"/>
    </source>
</evidence>
<feature type="domain" description="Aspartate/glutamate/uridylate kinase" evidence="8">
    <location>
        <begin position="9"/>
        <end position="229"/>
    </location>
</feature>
<dbReference type="RefSeq" id="XP_067178031.1">
    <property type="nucleotide sequence ID" value="XM_067321800.1"/>
</dbReference>
<dbReference type="AlphaFoldDB" id="A0A836KSG5"/>
<dbReference type="InterPro" id="IPR005715">
    <property type="entry name" value="Glu_5kinase/COase_Synthase"/>
</dbReference>
<evidence type="ECO:0000313" key="9">
    <source>
        <dbReference type="EMBL" id="KAG5476573.1"/>
    </source>
</evidence>